<evidence type="ECO:0000256" key="8">
    <source>
        <dbReference type="ARBA" id="ARBA00022989"/>
    </source>
</evidence>
<feature type="transmembrane region" description="Helical" evidence="10">
    <location>
        <begin position="238"/>
        <end position="258"/>
    </location>
</feature>
<dbReference type="GO" id="GO:0022900">
    <property type="term" value="P:electron transport chain"/>
    <property type="evidence" value="ECO:0007669"/>
    <property type="project" value="InterPro"/>
</dbReference>
<keyword evidence="8 10" id="KW-1133">Transmembrane helix</keyword>
<dbReference type="EMBL" id="BLVO01000016">
    <property type="protein sequence ID" value="GFM35242.1"/>
    <property type="molecule type" value="Genomic_DNA"/>
</dbReference>
<dbReference type="RefSeq" id="WP_174406858.1">
    <property type="nucleotide sequence ID" value="NZ_BLVO01000016.1"/>
</dbReference>
<proteinExistence type="predicted"/>
<feature type="transmembrane region" description="Helical" evidence="10">
    <location>
        <begin position="33"/>
        <end position="49"/>
    </location>
</feature>
<keyword evidence="6" id="KW-1278">Translocase</keyword>
<evidence type="ECO:0000256" key="2">
    <source>
        <dbReference type="ARBA" id="ARBA00022553"/>
    </source>
</evidence>
<dbReference type="InterPro" id="IPR011303">
    <property type="entry name" value="RnfD_bac"/>
</dbReference>
<evidence type="ECO:0000256" key="7">
    <source>
        <dbReference type="ARBA" id="ARBA00022982"/>
    </source>
</evidence>
<name>A0A7J0BPW8_9BACT</name>
<keyword evidence="3" id="KW-0285">Flavoprotein</keyword>
<keyword evidence="5 10" id="KW-0812">Transmembrane</keyword>
<keyword evidence="9 10" id="KW-0472">Membrane</keyword>
<keyword evidence="4" id="KW-0288">FMN</keyword>
<dbReference type="PANTHER" id="PTHR30578:SF0">
    <property type="entry name" value="ION-TRANSLOCATING OXIDOREDUCTASE COMPLEX SUBUNIT D"/>
    <property type="match status" value="1"/>
</dbReference>
<evidence type="ECO:0000313" key="12">
    <source>
        <dbReference type="Proteomes" id="UP000503840"/>
    </source>
</evidence>
<evidence type="ECO:0000256" key="1">
    <source>
        <dbReference type="ARBA" id="ARBA00022448"/>
    </source>
</evidence>
<keyword evidence="2" id="KW-0597">Phosphoprotein</keyword>
<accession>A0A7J0BPW8</accession>
<keyword evidence="7" id="KW-0249">Electron transport</keyword>
<dbReference type="GO" id="GO:0005886">
    <property type="term" value="C:plasma membrane"/>
    <property type="evidence" value="ECO:0007669"/>
    <property type="project" value="TreeGrafter"/>
</dbReference>
<evidence type="ECO:0000313" key="11">
    <source>
        <dbReference type="EMBL" id="GFM35242.1"/>
    </source>
</evidence>
<organism evidence="11 12">
    <name type="scientific">Desulfovibrio subterraneus</name>
    <dbReference type="NCBI Taxonomy" id="2718620"/>
    <lineage>
        <taxon>Bacteria</taxon>
        <taxon>Pseudomonadati</taxon>
        <taxon>Thermodesulfobacteriota</taxon>
        <taxon>Desulfovibrionia</taxon>
        <taxon>Desulfovibrionales</taxon>
        <taxon>Desulfovibrionaceae</taxon>
        <taxon>Desulfovibrio</taxon>
    </lineage>
</organism>
<feature type="transmembrane region" description="Helical" evidence="10">
    <location>
        <begin position="83"/>
        <end position="105"/>
    </location>
</feature>
<dbReference type="AlphaFoldDB" id="A0A7J0BPW8"/>
<dbReference type="GO" id="GO:0055085">
    <property type="term" value="P:transmembrane transport"/>
    <property type="evidence" value="ECO:0007669"/>
    <property type="project" value="InterPro"/>
</dbReference>
<evidence type="ECO:0000256" key="4">
    <source>
        <dbReference type="ARBA" id="ARBA00022643"/>
    </source>
</evidence>
<feature type="transmembrane region" description="Helical" evidence="10">
    <location>
        <begin position="270"/>
        <end position="288"/>
    </location>
</feature>
<dbReference type="PANTHER" id="PTHR30578">
    <property type="entry name" value="ELECTRON TRANSPORT COMPLEX PROTEIN RNFD"/>
    <property type="match status" value="1"/>
</dbReference>
<reference evidence="11 12" key="1">
    <citation type="submission" date="2020-05" db="EMBL/GenBank/DDBJ databases">
        <title>Draft genome sequence of Desulfovibrio sp. strain HN2T.</title>
        <authorList>
            <person name="Ueno A."/>
            <person name="Tamazawa S."/>
            <person name="Tamamura S."/>
            <person name="Murakami T."/>
            <person name="Kiyama T."/>
            <person name="Inomata H."/>
            <person name="Amano Y."/>
            <person name="Miyakawa K."/>
            <person name="Tamaki H."/>
            <person name="Naganuma T."/>
            <person name="Kaneko K."/>
        </authorList>
    </citation>
    <scope>NUCLEOTIDE SEQUENCE [LARGE SCALE GENOMIC DNA]</scope>
    <source>
        <strain evidence="11 12">HN2</strain>
    </source>
</reference>
<evidence type="ECO:0000256" key="9">
    <source>
        <dbReference type="ARBA" id="ARBA00023136"/>
    </source>
</evidence>
<dbReference type="NCBIfam" id="TIGR01946">
    <property type="entry name" value="rnfD"/>
    <property type="match status" value="1"/>
</dbReference>
<dbReference type="Pfam" id="PF03116">
    <property type="entry name" value="NQR2_RnfD_RnfE"/>
    <property type="match status" value="1"/>
</dbReference>
<sequence length="319" mass="33626">MSNEALPTAPILAVGAAPHFHCGTSIQGMMRNILIALAPAIAGALYWYGMEAARVMALAVSTAVVVEVLATKAMHREVMVDDLHAVVTGLLFAFLLPAGAPWWLVITGTAVSMLMGKMLFGELGGSPVVGPAVGWAFCRVSWPLFVDPNATMLNTEMVNPLTQLKYFGAAQVSNFSIPALLSGDQLGALGAMQVGALIIGGIYLIIRGTIRWQIPAGFIIGVLGLGGLYYAIDPTLYANPVFHLLTGSTMLAAFFLMTDSSSSPNGNVSRLVYGIVGGVLVVLIRTYGKYPDGVMFAVLLANMVSPLVDLIKPKPFGAR</sequence>
<keyword evidence="12" id="KW-1185">Reference proteome</keyword>
<comment type="caution">
    <text evidence="11">The sequence shown here is derived from an EMBL/GenBank/DDBJ whole genome shotgun (WGS) entry which is preliminary data.</text>
</comment>
<dbReference type="InterPro" id="IPR004338">
    <property type="entry name" value="NqrB/RnfD"/>
</dbReference>
<keyword evidence="1" id="KW-0813">Transport</keyword>
<evidence type="ECO:0000256" key="10">
    <source>
        <dbReference type="SAM" id="Phobius"/>
    </source>
</evidence>
<protein>
    <submittedName>
        <fullName evidence="11">Electron transport complex subunit D</fullName>
    </submittedName>
</protein>
<feature type="transmembrane region" description="Helical" evidence="10">
    <location>
        <begin position="213"/>
        <end position="232"/>
    </location>
</feature>
<evidence type="ECO:0000256" key="5">
    <source>
        <dbReference type="ARBA" id="ARBA00022692"/>
    </source>
</evidence>
<evidence type="ECO:0000256" key="3">
    <source>
        <dbReference type="ARBA" id="ARBA00022630"/>
    </source>
</evidence>
<evidence type="ECO:0000256" key="6">
    <source>
        <dbReference type="ARBA" id="ARBA00022967"/>
    </source>
</evidence>
<gene>
    <name evidence="11" type="ORF">DSM101010T_36070</name>
</gene>
<feature type="transmembrane region" description="Helical" evidence="10">
    <location>
        <begin position="186"/>
        <end position="206"/>
    </location>
</feature>
<dbReference type="Proteomes" id="UP000503840">
    <property type="component" value="Unassembled WGS sequence"/>
</dbReference>